<name>A0ABZ2NA94_9BACI</name>
<dbReference type="Pfam" id="PF02566">
    <property type="entry name" value="OsmC"/>
    <property type="match status" value="1"/>
</dbReference>
<dbReference type="InterPro" id="IPR015946">
    <property type="entry name" value="KH_dom-like_a/b"/>
</dbReference>
<sequence length="151" mass="16961">MVDVKQLVKLTTKGTWDEGVKTSIQIRDFASVVMDEPEDLGGTDHGANPMEYVLAALTGCASVMISIISKEQNFKYSGVEFENSGVLDVRGLMGVPSVSPHFQRIRYSVQLTTEESFERVEELRQEVERRCPVYNMLKDAGVQVKSTWKIK</sequence>
<keyword evidence="1" id="KW-0560">Oxidoreductase</keyword>
<evidence type="ECO:0000313" key="2">
    <source>
        <dbReference type="Proteomes" id="UP001387364"/>
    </source>
</evidence>
<dbReference type="EMBL" id="CP147404">
    <property type="protein sequence ID" value="WXB94474.1"/>
    <property type="molecule type" value="Genomic_DNA"/>
</dbReference>
<protein>
    <submittedName>
        <fullName evidence="1">OsmC family protein</fullName>
        <ecNumber evidence="1">1.11.1.-</ecNumber>
    </submittedName>
</protein>
<dbReference type="Gene3D" id="3.30.300.20">
    <property type="match status" value="1"/>
</dbReference>
<dbReference type="PANTHER" id="PTHR35368:SF1">
    <property type="entry name" value="HYDROPEROXIDE REDUCTASE"/>
    <property type="match status" value="1"/>
</dbReference>
<keyword evidence="1" id="KW-0575">Peroxidase</keyword>
<keyword evidence="2" id="KW-1185">Reference proteome</keyword>
<dbReference type="PANTHER" id="PTHR35368">
    <property type="entry name" value="HYDROPEROXIDE REDUCTASE"/>
    <property type="match status" value="1"/>
</dbReference>
<dbReference type="EC" id="1.11.1.-" evidence="1"/>
<dbReference type="InterPro" id="IPR003718">
    <property type="entry name" value="OsmC/Ohr_fam"/>
</dbReference>
<dbReference type="SUPFAM" id="SSF82784">
    <property type="entry name" value="OsmC-like"/>
    <property type="match status" value="1"/>
</dbReference>
<accession>A0ABZ2NA94</accession>
<dbReference type="InterPro" id="IPR036102">
    <property type="entry name" value="OsmC/Ohrsf"/>
</dbReference>
<gene>
    <name evidence="1" type="ORF">WDJ61_07565</name>
</gene>
<dbReference type="GO" id="GO:0004601">
    <property type="term" value="F:peroxidase activity"/>
    <property type="evidence" value="ECO:0007669"/>
    <property type="project" value="UniProtKB-KW"/>
</dbReference>
<reference evidence="1 2" key="1">
    <citation type="submission" date="2024-02" db="EMBL/GenBank/DDBJ databases">
        <title>Seven novel Bacillus-like species.</title>
        <authorList>
            <person name="Liu G."/>
        </authorList>
    </citation>
    <scope>NUCLEOTIDE SEQUENCE [LARGE SCALE GENOMIC DNA]</scope>
    <source>
        <strain evidence="1 2">FJAT-52991</strain>
    </source>
</reference>
<dbReference type="InterPro" id="IPR052924">
    <property type="entry name" value="OsmC/Ohr_hydroprdx_reductase"/>
</dbReference>
<proteinExistence type="predicted"/>
<evidence type="ECO:0000313" key="1">
    <source>
        <dbReference type="EMBL" id="WXB94474.1"/>
    </source>
</evidence>
<dbReference type="RefSeq" id="WP_338754203.1">
    <property type="nucleotide sequence ID" value="NZ_CP147404.1"/>
</dbReference>
<dbReference type="Proteomes" id="UP001387364">
    <property type="component" value="Chromosome"/>
</dbReference>
<organism evidence="1 2">
    <name type="scientific">Bacillus kandeliae</name>
    <dbReference type="NCBI Taxonomy" id="3129297"/>
    <lineage>
        <taxon>Bacteria</taxon>
        <taxon>Bacillati</taxon>
        <taxon>Bacillota</taxon>
        <taxon>Bacilli</taxon>
        <taxon>Bacillales</taxon>
        <taxon>Bacillaceae</taxon>
        <taxon>Bacillus</taxon>
    </lineage>
</organism>